<dbReference type="InterPro" id="IPR036412">
    <property type="entry name" value="HAD-like_sf"/>
</dbReference>
<dbReference type="FunFam" id="3.40.50.1000:FF:000022">
    <property type="entry name" value="Phosphoglycolate phosphatase"/>
    <property type="match status" value="1"/>
</dbReference>
<sequence length="226" mass="25272">MKASFNRKPEAVLFDLDGTLLDTAPDFHWVINQLLAEHNLPEQPYAELRKQVSNGANAMLKAAFHFSDEHTNLPALHLQMLDLYAQHVATDSQLFPGIANLLETLEANQIPWGIVTNKPARFTTPIMAELQLSQRCASVICPDHVSQTKPDPEALLLACHQIKTNPQHCIYIGDHKRDIEAGNRANMFTIGALYGYINKSDNPSDWHANSYVNHADQILSAIDAHF</sequence>
<gene>
    <name evidence="5" type="ORF">SAMN05421760_1142</name>
</gene>
<dbReference type="SUPFAM" id="SSF56784">
    <property type="entry name" value="HAD-like"/>
    <property type="match status" value="1"/>
</dbReference>
<dbReference type="InterPro" id="IPR041492">
    <property type="entry name" value="HAD_2"/>
</dbReference>
<dbReference type="EMBL" id="FTOE01000014">
    <property type="protein sequence ID" value="SIT08646.1"/>
    <property type="molecule type" value="Genomic_DNA"/>
</dbReference>
<dbReference type="OrthoDB" id="9776368at2"/>
<dbReference type="PRINTS" id="PR00413">
    <property type="entry name" value="HADHALOGNASE"/>
</dbReference>
<evidence type="ECO:0000256" key="2">
    <source>
        <dbReference type="ARBA" id="ARBA00022801"/>
    </source>
</evidence>
<dbReference type="InterPro" id="IPR023198">
    <property type="entry name" value="PGP-like_dom2"/>
</dbReference>
<dbReference type="Pfam" id="PF13419">
    <property type="entry name" value="HAD_2"/>
    <property type="match status" value="1"/>
</dbReference>
<proteinExistence type="predicted"/>
<dbReference type="AlphaFoldDB" id="A0A1N7PDN1"/>
<dbReference type="InterPro" id="IPR023214">
    <property type="entry name" value="HAD_sf"/>
</dbReference>
<dbReference type="GO" id="GO:0005829">
    <property type="term" value="C:cytosol"/>
    <property type="evidence" value="ECO:0007669"/>
    <property type="project" value="TreeGrafter"/>
</dbReference>
<keyword evidence="1" id="KW-0479">Metal-binding</keyword>
<keyword evidence="2" id="KW-0378">Hydrolase</keyword>
<dbReference type="GO" id="GO:0008967">
    <property type="term" value="F:phosphoglycolate phosphatase activity"/>
    <property type="evidence" value="ECO:0007669"/>
    <property type="project" value="TreeGrafter"/>
</dbReference>
<organism evidence="5 6">
    <name type="scientific">Neptunomonas antarctica</name>
    <dbReference type="NCBI Taxonomy" id="619304"/>
    <lineage>
        <taxon>Bacteria</taxon>
        <taxon>Pseudomonadati</taxon>
        <taxon>Pseudomonadota</taxon>
        <taxon>Gammaproteobacteria</taxon>
        <taxon>Oceanospirillales</taxon>
        <taxon>Oceanospirillaceae</taxon>
        <taxon>Neptunomonas</taxon>
    </lineage>
</organism>
<dbReference type="SFLD" id="SFLDG01135">
    <property type="entry name" value="C1.5.6:_HAD__Beta-PGM__Phospha"/>
    <property type="match status" value="1"/>
</dbReference>
<dbReference type="SFLD" id="SFLDS00003">
    <property type="entry name" value="Haloacid_Dehalogenase"/>
    <property type="match status" value="1"/>
</dbReference>
<dbReference type="Gene3D" id="1.10.150.240">
    <property type="entry name" value="Putative phosphatase, domain 2"/>
    <property type="match status" value="1"/>
</dbReference>
<dbReference type="RefSeq" id="WP_054340062.1">
    <property type="nucleotide sequence ID" value="NZ_FTOE01000014.1"/>
</dbReference>
<dbReference type="NCBIfam" id="TIGR01549">
    <property type="entry name" value="HAD-SF-IA-v1"/>
    <property type="match status" value="1"/>
</dbReference>
<dbReference type="Gene3D" id="3.40.50.1000">
    <property type="entry name" value="HAD superfamily/HAD-like"/>
    <property type="match status" value="1"/>
</dbReference>
<accession>A0A1N7PDN1</accession>
<name>A0A1N7PDN1_9GAMM</name>
<dbReference type="STRING" id="619304.SAMN05421760_1142"/>
<dbReference type="PANTHER" id="PTHR43434:SF23">
    <property type="entry name" value="PHOSPHOGLYCOLATE PHOSPHATASE"/>
    <property type="match status" value="1"/>
</dbReference>
<dbReference type="Proteomes" id="UP000185999">
    <property type="component" value="Unassembled WGS sequence"/>
</dbReference>
<evidence type="ECO:0000256" key="1">
    <source>
        <dbReference type="ARBA" id="ARBA00022723"/>
    </source>
</evidence>
<keyword evidence="3" id="KW-0460">Magnesium</keyword>
<protein>
    <submittedName>
        <fullName evidence="5">Phosphoglycolate phosphatase</fullName>
    </submittedName>
</protein>
<evidence type="ECO:0000313" key="5">
    <source>
        <dbReference type="EMBL" id="SIT08646.1"/>
    </source>
</evidence>
<dbReference type="InterPro" id="IPR006439">
    <property type="entry name" value="HAD-SF_hydro_IA"/>
</dbReference>
<evidence type="ECO:0000256" key="3">
    <source>
        <dbReference type="ARBA" id="ARBA00022842"/>
    </source>
</evidence>
<keyword evidence="6" id="KW-1185">Reference proteome</keyword>
<dbReference type="GO" id="GO:0006281">
    <property type="term" value="P:DNA repair"/>
    <property type="evidence" value="ECO:0007669"/>
    <property type="project" value="TreeGrafter"/>
</dbReference>
<dbReference type="GO" id="GO:0046872">
    <property type="term" value="F:metal ion binding"/>
    <property type="evidence" value="ECO:0007669"/>
    <property type="project" value="UniProtKB-KW"/>
</dbReference>
<evidence type="ECO:0000256" key="4">
    <source>
        <dbReference type="ARBA" id="ARBA00023277"/>
    </source>
</evidence>
<evidence type="ECO:0000313" key="6">
    <source>
        <dbReference type="Proteomes" id="UP000185999"/>
    </source>
</evidence>
<keyword evidence="4" id="KW-0119">Carbohydrate metabolism</keyword>
<dbReference type="InterPro" id="IPR050155">
    <property type="entry name" value="HAD-like_hydrolase_sf"/>
</dbReference>
<reference evidence="6" key="1">
    <citation type="submission" date="2017-01" db="EMBL/GenBank/DDBJ databases">
        <authorList>
            <person name="Varghese N."/>
            <person name="Submissions S."/>
        </authorList>
    </citation>
    <scope>NUCLEOTIDE SEQUENCE [LARGE SCALE GENOMIC DNA]</scope>
    <source>
        <strain evidence="6">DSM 22306</strain>
    </source>
</reference>
<dbReference type="PANTHER" id="PTHR43434">
    <property type="entry name" value="PHOSPHOGLYCOLATE PHOSPHATASE"/>
    <property type="match status" value="1"/>
</dbReference>
<dbReference type="SFLD" id="SFLDG01129">
    <property type="entry name" value="C1.5:_HAD__Beta-PGM__Phosphata"/>
    <property type="match status" value="1"/>
</dbReference>
<dbReference type="NCBIfam" id="TIGR01509">
    <property type="entry name" value="HAD-SF-IA-v3"/>
    <property type="match status" value="1"/>
</dbReference>